<gene>
    <name evidence="2" type="ORF">GDO78_006087</name>
</gene>
<name>A0A8J6KIX8_ELECQ</name>
<keyword evidence="3" id="KW-1185">Reference proteome</keyword>
<keyword evidence="1" id="KW-0472">Membrane</keyword>
<accession>A0A8J6KIX8</accession>
<feature type="transmembrane region" description="Helical" evidence="1">
    <location>
        <begin position="28"/>
        <end position="58"/>
    </location>
</feature>
<proteinExistence type="predicted"/>
<dbReference type="AlphaFoldDB" id="A0A8J6KIX8"/>
<comment type="caution">
    <text evidence="2">The sequence shown here is derived from an EMBL/GenBank/DDBJ whole genome shotgun (WGS) entry which is preliminary data.</text>
</comment>
<reference evidence="2" key="1">
    <citation type="thesis" date="2020" institute="ProQuest LLC" country="789 East Eisenhower Parkway, Ann Arbor, MI, USA">
        <title>Comparative Genomics and Chromosome Evolution.</title>
        <authorList>
            <person name="Mudd A.B."/>
        </authorList>
    </citation>
    <scope>NUCLEOTIDE SEQUENCE</scope>
    <source>
        <strain evidence="2">HN-11 Male</strain>
        <tissue evidence="2">Kidney and liver</tissue>
    </source>
</reference>
<sequence>MEAFFRNESAIVIQCMDISYSHLQTDLAYVYVLLTLLRILCYITWYCTNFIPVFFAVLDVKKKWRSERDTFRKGDTAKP</sequence>
<keyword evidence="1" id="KW-1133">Transmembrane helix</keyword>
<evidence type="ECO:0000313" key="2">
    <source>
        <dbReference type="EMBL" id="KAG9490564.1"/>
    </source>
</evidence>
<protein>
    <submittedName>
        <fullName evidence="2">Uncharacterized protein</fullName>
    </submittedName>
</protein>
<organism evidence="2 3">
    <name type="scientific">Eleutherodactylus coqui</name>
    <name type="common">Puerto Rican coqui</name>
    <dbReference type="NCBI Taxonomy" id="57060"/>
    <lineage>
        <taxon>Eukaryota</taxon>
        <taxon>Metazoa</taxon>
        <taxon>Chordata</taxon>
        <taxon>Craniata</taxon>
        <taxon>Vertebrata</taxon>
        <taxon>Euteleostomi</taxon>
        <taxon>Amphibia</taxon>
        <taxon>Batrachia</taxon>
        <taxon>Anura</taxon>
        <taxon>Neobatrachia</taxon>
        <taxon>Hyloidea</taxon>
        <taxon>Eleutherodactylidae</taxon>
        <taxon>Eleutherodactylinae</taxon>
        <taxon>Eleutherodactylus</taxon>
        <taxon>Eleutherodactylus</taxon>
    </lineage>
</organism>
<evidence type="ECO:0000256" key="1">
    <source>
        <dbReference type="SAM" id="Phobius"/>
    </source>
</evidence>
<dbReference type="Proteomes" id="UP000770717">
    <property type="component" value="Unassembled WGS sequence"/>
</dbReference>
<keyword evidence="1" id="KW-0812">Transmembrane</keyword>
<dbReference type="EMBL" id="WNTK01000002">
    <property type="protein sequence ID" value="KAG9490564.1"/>
    <property type="molecule type" value="Genomic_DNA"/>
</dbReference>
<evidence type="ECO:0000313" key="3">
    <source>
        <dbReference type="Proteomes" id="UP000770717"/>
    </source>
</evidence>